<dbReference type="STRING" id="1196324.A374_05656"/>
<feature type="region of interest" description="Disordered" evidence="2">
    <location>
        <begin position="1"/>
        <end position="22"/>
    </location>
</feature>
<comment type="caution">
    <text evidence="3">The sequence shown here is derived from an EMBL/GenBank/DDBJ whole genome shotgun (WGS) entry which is preliminary data.</text>
</comment>
<evidence type="ECO:0000313" key="4">
    <source>
        <dbReference type="Proteomes" id="UP000004080"/>
    </source>
</evidence>
<gene>
    <name evidence="3" type="ORF">A374_05656</name>
</gene>
<accession>I8UHW4</accession>
<name>I8UHW4_9BACL</name>
<evidence type="ECO:0000256" key="1">
    <source>
        <dbReference type="SAM" id="Coils"/>
    </source>
</evidence>
<evidence type="ECO:0000313" key="3">
    <source>
        <dbReference type="EMBL" id="EIT86423.1"/>
    </source>
</evidence>
<keyword evidence="4" id="KW-1185">Reference proteome</keyword>
<dbReference type="RefSeq" id="WP_007201228.1">
    <property type="nucleotide sequence ID" value="NZ_AKKV01000021.1"/>
</dbReference>
<dbReference type="PATRIC" id="fig|1196324.3.peg.1151"/>
<organism evidence="3 4">
    <name type="scientific">Fictibacillus macauensis ZFHKF-1</name>
    <dbReference type="NCBI Taxonomy" id="1196324"/>
    <lineage>
        <taxon>Bacteria</taxon>
        <taxon>Bacillati</taxon>
        <taxon>Bacillota</taxon>
        <taxon>Bacilli</taxon>
        <taxon>Bacillales</taxon>
        <taxon>Fictibacillaceae</taxon>
        <taxon>Fictibacillus</taxon>
    </lineage>
</organism>
<reference evidence="3 4" key="1">
    <citation type="journal article" date="2012" name="J. Bacteriol.">
        <title>Genome of Bacillus macauensis ZFHKF-1, a Long-Chain-Forming Bacterium.</title>
        <authorList>
            <person name="Cai L."/>
            <person name="Zhang T."/>
        </authorList>
    </citation>
    <scope>NUCLEOTIDE SEQUENCE [LARGE SCALE GENOMIC DNA]</scope>
    <source>
        <strain evidence="3 4">ZFHKF-1</strain>
    </source>
</reference>
<dbReference type="AlphaFoldDB" id="I8UHW4"/>
<dbReference type="EMBL" id="AKKV01000021">
    <property type="protein sequence ID" value="EIT86423.1"/>
    <property type="molecule type" value="Genomic_DNA"/>
</dbReference>
<protein>
    <submittedName>
        <fullName evidence="3">Uncharacterized protein</fullName>
    </submittedName>
</protein>
<dbReference type="Proteomes" id="UP000004080">
    <property type="component" value="Unassembled WGS sequence"/>
</dbReference>
<feature type="compositionally biased region" description="Basic and acidic residues" evidence="2">
    <location>
        <begin position="1"/>
        <end position="13"/>
    </location>
</feature>
<feature type="coiled-coil region" evidence="1">
    <location>
        <begin position="77"/>
        <end position="104"/>
    </location>
</feature>
<proteinExistence type="predicted"/>
<keyword evidence="1" id="KW-0175">Coiled coil</keyword>
<sequence length="114" mass="12906">MTESHNEKERRNEATTSPFEHGEETLDLNGMMMMAANFLKEDGLLNQLGFGQTEAMDHLFSGDGGAIEGIGEVIQQQEVLSAQLQEVKDALLQINEKLERLVTTSEKKRWWQRA</sequence>
<evidence type="ECO:0000256" key="2">
    <source>
        <dbReference type="SAM" id="MobiDB-lite"/>
    </source>
</evidence>